<dbReference type="InterPro" id="IPR005231">
    <property type="entry name" value="NAC_arc"/>
</dbReference>
<keyword evidence="3 4" id="KW-0653">Protein transport</keyword>
<dbReference type="EMBL" id="NZBU01000005">
    <property type="protein sequence ID" value="MAG21910.1"/>
    <property type="molecule type" value="Genomic_DNA"/>
</dbReference>
<proteinExistence type="inferred from homology"/>
<dbReference type="Pfam" id="PF01849">
    <property type="entry name" value="NAC"/>
    <property type="match status" value="1"/>
</dbReference>
<organism evidence="7 8">
    <name type="scientific">Candidatus Iainarchaeum sp</name>
    <dbReference type="NCBI Taxonomy" id="3101447"/>
    <lineage>
        <taxon>Archaea</taxon>
        <taxon>Candidatus Iainarchaeota</taxon>
        <taxon>Candidatus Iainarchaeia</taxon>
        <taxon>Candidatus Iainarchaeales</taxon>
        <taxon>Candidatus Iainarchaeaceae</taxon>
        <taxon>Candidatus Iainarchaeum</taxon>
    </lineage>
</organism>
<dbReference type="AlphaFoldDB" id="A0A2D6M0G8"/>
<dbReference type="GO" id="GO:0015031">
    <property type="term" value="P:protein transport"/>
    <property type="evidence" value="ECO:0007669"/>
    <property type="project" value="UniProtKB-UniRule"/>
</dbReference>
<dbReference type="SMART" id="SM01407">
    <property type="entry name" value="NAC"/>
    <property type="match status" value="1"/>
</dbReference>
<reference evidence="8" key="1">
    <citation type="submission" date="2017-09" db="EMBL/GenBank/DDBJ databases">
        <title>The Reconstruction of 2,631 Draft Metagenome-Assembled Genomes from the Global Oceans.</title>
        <authorList>
            <person name="Tully B.J."/>
            <person name="Graham E.D."/>
            <person name="Heidelberg J.F."/>
        </authorList>
    </citation>
    <scope>NUCLEOTIDE SEQUENCE [LARGE SCALE GENOMIC DNA]</scope>
</reference>
<dbReference type="InterPro" id="IPR002715">
    <property type="entry name" value="Nas_poly-pep-assoc_cplx_dom"/>
</dbReference>
<evidence type="ECO:0000256" key="4">
    <source>
        <dbReference type="HAMAP-Rule" id="MF_00814"/>
    </source>
</evidence>
<feature type="domain" description="NAC-A/B" evidence="6">
    <location>
        <begin position="11"/>
        <end position="79"/>
    </location>
</feature>
<dbReference type="PROSITE" id="PS51151">
    <property type="entry name" value="NAC_AB"/>
    <property type="match status" value="1"/>
</dbReference>
<comment type="caution">
    <text evidence="7">The sequence shown here is derived from an EMBL/GenBank/DDBJ whole genome shotgun (WGS) entry which is preliminary data.</text>
</comment>
<dbReference type="Gene3D" id="2.20.70.30">
    <property type="entry name" value="Nascent polypeptide-associated complex domain"/>
    <property type="match status" value="1"/>
</dbReference>
<evidence type="ECO:0000313" key="8">
    <source>
        <dbReference type="Proteomes" id="UP000226592"/>
    </source>
</evidence>
<keyword evidence="2 4" id="KW-0694">RNA-binding</keyword>
<evidence type="ECO:0000313" key="7">
    <source>
        <dbReference type="EMBL" id="MAG21910.1"/>
    </source>
</evidence>
<gene>
    <name evidence="4" type="primary">nac</name>
    <name evidence="7" type="ORF">CL943_01210</name>
</gene>
<protein>
    <recommendedName>
        <fullName evidence="4 5">Nascent polypeptide-associated complex protein</fullName>
    </recommendedName>
</protein>
<evidence type="ECO:0000256" key="2">
    <source>
        <dbReference type="ARBA" id="ARBA00022884"/>
    </source>
</evidence>
<evidence type="ECO:0000256" key="1">
    <source>
        <dbReference type="ARBA" id="ARBA00022448"/>
    </source>
</evidence>
<keyword evidence="1 4" id="KW-0813">Transport</keyword>
<dbReference type="InterPro" id="IPR038187">
    <property type="entry name" value="NAC_A/B_dom_sf"/>
</dbReference>
<dbReference type="InterPro" id="IPR044034">
    <property type="entry name" value="NAC-like_UBA"/>
</dbReference>
<comment type="subunit">
    <text evidence="4">Homodimer. Interacts with the ribosome. Binds ribosomal RNA.</text>
</comment>
<comment type="function">
    <text evidence="4">Contacts the emerging nascent chain on the ribosome.</text>
</comment>
<accession>A0A2D6M0G8</accession>
<dbReference type="Pfam" id="PF19026">
    <property type="entry name" value="UBA_HYPK"/>
    <property type="match status" value="1"/>
</dbReference>
<evidence type="ECO:0000259" key="6">
    <source>
        <dbReference type="PROSITE" id="PS51151"/>
    </source>
</evidence>
<name>A0A2D6M0G8_9ARCH</name>
<dbReference type="HAMAP" id="MF_00814">
    <property type="entry name" value="NAC_arch"/>
    <property type="match status" value="1"/>
</dbReference>
<evidence type="ECO:0000256" key="3">
    <source>
        <dbReference type="ARBA" id="ARBA00022927"/>
    </source>
</evidence>
<dbReference type="GO" id="GO:0003723">
    <property type="term" value="F:RNA binding"/>
    <property type="evidence" value="ECO:0007669"/>
    <property type="project" value="UniProtKB-UniRule"/>
</dbReference>
<sequence>MFPGLGGMGGGVNPKQMQKMMRQLGIKSDELPAKKVIFELEDGSKLVMEEPQVTVIDMKGQKTYTVAGEAVEEKKGIPEEDIKMVMGQAEVDKKKAEAALKKNEGDIAEAILELKGE</sequence>
<dbReference type="Proteomes" id="UP000226592">
    <property type="component" value="Unassembled WGS sequence"/>
</dbReference>
<evidence type="ECO:0000256" key="5">
    <source>
        <dbReference type="NCBIfam" id="TIGR00264"/>
    </source>
</evidence>
<dbReference type="NCBIfam" id="TIGR00264">
    <property type="entry name" value="archaeal-type nascent polypeptide-associated complex protein"/>
    <property type="match status" value="1"/>
</dbReference>
<dbReference type="Gene3D" id="1.10.8.10">
    <property type="entry name" value="DNA helicase RuvA subunit, C-terminal domain"/>
    <property type="match status" value="1"/>
</dbReference>
<comment type="similarity">
    <text evidence="4">Belongs to the NAC-alpha family.</text>
</comment>